<keyword evidence="2" id="KW-1185">Reference proteome</keyword>
<dbReference type="EMBL" id="CP116805">
    <property type="protein sequence ID" value="WCL54285.1"/>
    <property type="molecule type" value="Genomic_DNA"/>
</dbReference>
<accession>A0AAF0BMA2</accession>
<dbReference type="RefSeq" id="WP_289504004.1">
    <property type="nucleotide sequence ID" value="NZ_CP116805.1"/>
</dbReference>
<reference evidence="1" key="1">
    <citation type="submission" date="2023-01" db="EMBL/GenBank/DDBJ databases">
        <title>The genome sequence of Kordiimonadaceae bacterium 6D33.</title>
        <authorList>
            <person name="Liu Y."/>
        </authorList>
    </citation>
    <scope>NUCLEOTIDE SEQUENCE</scope>
    <source>
        <strain evidence="1">6D33</strain>
    </source>
</reference>
<dbReference type="KEGG" id="gso:PH603_00740"/>
<gene>
    <name evidence="1" type="ORF">PH603_00740</name>
</gene>
<proteinExistence type="predicted"/>
<protein>
    <recommendedName>
        <fullName evidence="3">Porin</fullName>
    </recommendedName>
</protein>
<name>A0AAF0BMA2_9PROT</name>
<evidence type="ECO:0008006" key="3">
    <source>
        <dbReference type="Google" id="ProtNLM"/>
    </source>
</evidence>
<dbReference type="AlphaFoldDB" id="A0AAF0BMA2"/>
<organism evidence="1 2">
    <name type="scientific">Gimibacter soli</name>
    <dbReference type="NCBI Taxonomy" id="3024400"/>
    <lineage>
        <taxon>Bacteria</taxon>
        <taxon>Pseudomonadati</taxon>
        <taxon>Pseudomonadota</taxon>
        <taxon>Alphaproteobacteria</taxon>
        <taxon>Kordiimonadales</taxon>
        <taxon>Temperatibacteraceae</taxon>
        <taxon>Gimibacter</taxon>
    </lineage>
</organism>
<evidence type="ECO:0000313" key="2">
    <source>
        <dbReference type="Proteomes" id="UP001217500"/>
    </source>
</evidence>
<evidence type="ECO:0000313" key="1">
    <source>
        <dbReference type="EMBL" id="WCL54285.1"/>
    </source>
</evidence>
<sequence>MAAAPSVAAEAGIDLVTVADVRLTLSDADGSGAHAGGQSLVRFGEGANAARLAFASLELRPYVGRTFDGLFQVRYDTQGGLDLIEAYGRYQTPDRTLSLRFGLMFPPVSRENVADGWQSPYTITPSAINSWVGEELKVLGSEASWRWRAGGHDLLLSAALFGFNDTAGTLLAWRGWALTDRMVGAYEGVTLRQVPALPAAFPEQAWDTKPVYEVDDRLGYYLRARWQPPKGPVVDALYYSNRADPQQVENGQYGWDTRFLSLSLEGDIGRDWHYILQGMEGATQMGWPLKAEPDRRAVDAHFRSAYALLSVRLPGARGEGWRVSGRVDLFEVADRSWVNIDNNNQSGHAVTLAAARRLNDWAELWVEGLHSRQSRPAREADGLARVEYANQLQVSLRAVF</sequence>
<dbReference type="Proteomes" id="UP001217500">
    <property type="component" value="Chromosome"/>
</dbReference>